<sequence>MSLREHSKLMSVTVDAIKTIEKFVDDYDATVDRSKIESRLMRLDQLYSRYETVSIEVELLMEDTTETKATFINMRGEMEERYYRLRDFLTLNKPGKHTPPHTSHVTSSVVRLPKIDLPTFDGEIDNWIPFHDAYRSLIHNNKDLAAVDKFHYLMTALKDPVKRLLDTTSITGDNYKIAWDLLVSRYDNKRLLIKNHISSLFNVELVEEESSDAILALVDHFERHVKILTTLGEPTTEWSSLLVHMLCSRLNHSVLRDWERSTSEDRKKIPTYSELITFLKDQARILLSLNSGSTTSIIVMEKPHHSGAYTAAVSKPLPPKATSRIYDCEEFKRIQLEQKQDTVRRKKLCWNCLGSSHFSRECSSKTCQRCNEKHHTLLHPFSPNVHCPQSHANPPDQYTSDYNDESVISALLSIPSPLASTTTPAIQQPTFNSLAASNSSETSHSTVLLSTAVVKVHGPSGRSTFVRTLLDSCSESNFITERIVQLLGLNRRKQAAVIAGMGGSTVNSHQCTSAVRCQIQFC</sequence>
<proteinExistence type="predicted"/>
<dbReference type="PANTHER" id="PTHR47331">
    <property type="entry name" value="PHD-TYPE DOMAIN-CONTAINING PROTEIN"/>
    <property type="match status" value="1"/>
</dbReference>
<reference evidence="1" key="2">
    <citation type="submission" date="2025-05" db="UniProtKB">
        <authorList>
            <consortium name="EnsemblMetazoa"/>
        </authorList>
    </citation>
    <scope>IDENTIFICATION</scope>
    <source>
        <strain evidence="1">Foshan</strain>
    </source>
</reference>
<protein>
    <recommendedName>
        <fullName evidence="3">CCHC-type domain-containing protein</fullName>
    </recommendedName>
</protein>
<evidence type="ECO:0008006" key="3">
    <source>
        <dbReference type="Google" id="ProtNLM"/>
    </source>
</evidence>
<name>A0ABM1YBQ2_AEDAL</name>
<accession>A0ABM1YBQ2</accession>
<dbReference type="Pfam" id="PF03564">
    <property type="entry name" value="DUF1759"/>
    <property type="match status" value="1"/>
</dbReference>
<dbReference type="Proteomes" id="UP000069940">
    <property type="component" value="Unassembled WGS sequence"/>
</dbReference>
<dbReference type="PANTHER" id="PTHR47331:SF5">
    <property type="entry name" value="RIBONUCLEASE H"/>
    <property type="match status" value="1"/>
</dbReference>
<dbReference type="GeneID" id="134290183"/>
<evidence type="ECO:0000313" key="1">
    <source>
        <dbReference type="EnsemblMetazoa" id="AALFPA23_007648.P10228"/>
    </source>
</evidence>
<dbReference type="RefSeq" id="XP_062713229.1">
    <property type="nucleotide sequence ID" value="XM_062857245.1"/>
</dbReference>
<keyword evidence="2" id="KW-1185">Reference proteome</keyword>
<dbReference type="EnsemblMetazoa" id="AALFPA23_007648.R10228">
    <property type="protein sequence ID" value="AALFPA23_007648.P10228"/>
    <property type="gene ID" value="AALFPA23_007648"/>
</dbReference>
<organism evidence="1 2">
    <name type="scientific">Aedes albopictus</name>
    <name type="common">Asian tiger mosquito</name>
    <name type="synonym">Stegomyia albopicta</name>
    <dbReference type="NCBI Taxonomy" id="7160"/>
    <lineage>
        <taxon>Eukaryota</taxon>
        <taxon>Metazoa</taxon>
        <taxon>Ecdysozoa</taxon>
        <taxon>Arthropoda</taxon>
        <taxon>Hexapoda</taxon>
        <taxon>Insecta</taxon>
        <taxon>Pterygota</taxon>
        <taxon>Neoptera</taxon>
        <taxon>Endopterygota</taxon>
        <taxon>Diptera</taxon>
        <taxon>Nematocera</taxon>
        <taxon>Culicoidea</taxon>
        <taxon>Culicidae</taxon>
        <taxon>Culicinae</taxon>
        <taxon>Aedini</taxon>
        <taxon>Aedes</taxon>
        <taxon>Stegomyia</taxon>
    </lineage>
</organism>
<reference evidence="2" key="1">
    <citation type="journal article" date="2015" name="Proc. Natl. Acad. Sci. U.S.A.">
        <title>Genome sequence of the Asian Tiger mosquito, Aedes albopictus, reveals insights into its biology, genetics, and evolution.</title>
        <authorList>
            <person name="Chen X.G."/>
            <person name="Jiang X."/>
            <person name="Gu J."/>
            <person name="Xu M."/>
            <person name="Wu Y."/>
            <person name="Deng Y."/>
            <person name="Zhang C."/>
            <person name="Bonizzoni M."/>
            <person name="Dermauw W."/>
            <person name="Vontas J."/>
            <person name="Armbruster P."/>
            <person name="Huang X."/>
            <person name="Yang Y."/>
            <person name="Zhang H."/>
            <person name="He W."/>
            <person name="Peng H."/>
            <person name="Liu Y."/>
            <person name="Wu K."/>
            <person name="Chen J."/>
            <person name="Lirakis M."/>
            <person name="Topalis P."/>
            <person name="Van Leeuwen T."/>
            <person name="Hall A.B."/>
            <person name="Jiang X."/>
            <person name="Thorpe C."/>
            <person name="Mueller R.L."/>
            <person name="Sun C."/>
            <person name="Waterhouse R.M."/>
            <person name="Yan G."/>
            <person name="Tu Z.J."/>
            <person name="Fang X."/>
            <person name="James A.A."/>
        </authorList>
    </citation>
    <scope>NUCLEOTIDE SEQUENCE [LARGE SCALE GENOMIC DNA]</scope>
    <source>
        <strain evidence="2">Foshan</strain>
    </source>
</reference>
<dbReference type="InterPro" id="IPR005312">
    <property type="entry name" value="DUF1759"/>
</dbReference>
<evidence type="ECO:0000313" key="2">
    <source>
        <dbReference type="Proteomes" id="UP000069940"/>
    </source>
</evidence>